<name>A0AAV8D2E3_9POAL</name>
<keyword evidence="4" id="KW-1185">Reference proteome</keyword>
<dbReference type="InterPro" id="IPR025525">
    <property type="entry name" value="hAT-like_transposase_RNase-H"/>
</dbReference>
<dbReference type="Pfam" id="PF14372">
    <property type="entry name" value="hAT-like_RNase-H"/>
    <property type="match status" value="1"/>
</dbReference>
<evidence type="ECO:0000259" key="2">
    <source>
        <dbReference type="Pfam" id="PF14372"/>
    </source>
</evidence>
<sequence>MNYMCLTAHWIDSDWKLNHKILNFCVVPDHKGDTIGKTIEECLIELGITADNATSNNGAISYLKRKTKDWKCTILDHKYIHLRCCAHIVNLIVKEGLDEHFESIQKIRKAVKYVKSSPKRLLAFKDCVEKEKIKCKSLLCLDVETRWNSTYFMLVCAEKFEKAFERLGDTDREYHLYFYGADGDVHNKGKGKVVNSPPEEVDWVKARCFVKFLKLFYGVTMRLSGSSYAISHCFFHELVSIQTRLNEVSKACDHELKIMAEGMKLKFKKYWENSCNLNLLLYIAVVLDPRYKLKYVKFCLEKMYPADIAYGLMIDVNDAMESLYADHFQHHGKVNSSADGGAAIKGGVSSSLNGGLSSVDVDDENYSKFVKSQFKRHLMEEECIESKSEVAKYLAEPCDNRYEMSFDIFVRKLLNFNFVTNYA</sequence>
<evidence type="ECO:0000313" key="3">
    <source>
        <dbReference type="EMBL" id="KAJ4762139.1"/>
    </source>
</evidence>
<evidence type="ECO:0000256" key="1">
    <source>
        <dbReference type="ARBA" id="ARBA00023125"/>
    </source>
</evidence>
<gene>
    <name evidence="3" type="ORF">LUZ62_072514</name>
</gene>
<protein>
    <submittedName>
        <fullName evidence="3">Zinc finger BED domain-containing protein RICESLEEPER 1</fullName>
    </submittedName>
</protein>
<dbReference type="InterPro" id="IPR052035">
    <property type="entry name" value="ZnF_BED_domain_contain"/>
</dbReference>
<dbReference type="Proteomes" id="UP001140206">
    <property type="component" value="Chromosome 4"/>
</dbReference>
<evidence type="ECO:0000313" key="4">
    <source>
        <dbReference type="Proteomes" id="UP001140206"/>
    </source>
</evidence>
<reference evidence="3" key="1">
    <citation type="submission" date="2022-08" db="EMBL/GenBank/DDBJ databases">
        <authorList>
            <person name="Marques A."/>
        </authorList>
    </citation>
    <scope>NUCLEOTIDE SEQUENCE</scope>
    <source>
        <strain evidence="3">RhyPub2mFocal</strain>
        <tissue evidence="3">Leaves</tissue>
    </source>
</reference>
<dbReference type="PANTHER" id="PTHR46481:SF8">
    <property type="entry name" value="ZINC FINGER BED DOMAIN-CONTAINING PROTEIN RICESLEEPER 1-LIKE"/>
    <property type="match status" value="1"/>
</dbReference>
<dbReference type="GO" id="GO:0003677">
    <property type="term" value="F:DNA binding"/>
    <property type="evidence" value="ECO:0007669"/>
    <property type="project" value="UniProtKB-KW"/>
</dbReference>
<organism evidence="3 4">
    <name type="scientific">Rhynchospora pubera</name>
    <dbReference type="NCBI Taxonomy" id="906938"/>
    <lineage>
        <taxon>Eukaryota</taxon>
        <taxon>Viridiplantae</taxon>
        <taxon>Streptophyta</taxon>
        <taxon>Embryophyta</taxon>
        <taxon>Tracheophyta</taxon>
        <taxon>Spermatophyta</taxon>
        <taxon>Magnoliopsida</taxon>
        <taxon>Liliopsida</taxon>
        <taxon>Poales</taxon>
        <taxon>Cyperaceae</taxon>
        <taxon>Cyperoideae</taxon>
        <taxon>Rhynchosporeae</taxon>
        <taxon>Rhynchospora</taxon>
    </lineage>
</organism>
<keyword evidence="1" id="KW-0238">DNA-binding</keyword>
<dbReference type="EMBL" id="JAMFTS010000004">
    <property type="protein sequence ID" value="KAJ4762139.1"/>
    <property type="molecule type" value="Genomic_DNA"/>
</dbReference>
<proteinExistence type="predicted"/>
<accession>A0AAV8D2E3</accession>
<comment type="caution">
    <text evidence="3">The sequence shown here is derived from an EMBL/GenBank/DDBJ whole genome shotgun (WGS) entry which is preliminary data.</text>
</comment>
<dbReference type="PANTHER" id="PTHR46481">
    <property type="entry name" value="ZINC FINGER BED DOMAIN-CONTAINING PROTEIN 4"/>
    <property type="match status" value="1"/>
</dbReference>
<feature type="domain" description="hAT-like transposase RNase-H fold" evidence="2">
    <location>
        <begin position="224"/>
        <end position="326"/>
    </location>
</feature>
<dbReference type="AlphaFoldDB" id="A0AAV8D2E3"/>
<dbReference type="SUPFAM" id="SSF53098">
    <property type="entry name" value="Ribonuclease H-like"/>
    <property type="match status" value="1"/>
</dbReference>
<dbReference type="InterPro" id="IPR012337">
    <property type="entry name" value="RNaseH-like_sf"/>
</dbReference>